<dbReference type="Gene3D" id="3.30.470.30">
    <property type="entry name" value="DNA ligase/mRNA capping enzyme"/>
    <property type="match status" value="1"/>
</dbReference>
<evidence type="ECO:0000313" key="8">
    <source>
        <dbReference type="EMBL" id="MBK1643771.1"/>
    </source>
</evidence>
<dbReference type="GO" id="GO:0006310">
    <property type="term" value="P:DNA recombination"/>
    <property type="evidence" value="ECO:0007669"/>
    <property type="project" value="InterPro"/>
</dbReference>
<gene>
    <name evidence="8" type="ORF">CKO25_03675</name>
</gene>
<dbReference type="RefSeq" id="WP_200386562.1">
    <property type="nucleotide sequence ID" value="NZ_NRSD01000002.1"/>
</dbReference>
<feature type="domain" description="ATP-dependent DNA ligase family profile" evidence="7">
    <location>
        <begin position="165"/>
        <end position="263"/>
    </location>
</feature>
<dbReference type="NCBIfam" id="NF006592">
    <property type="entry name" value="PRK09125.1"/>
    <property type="match status" value="1"/>
</dbReference>
<dbReference type="InterPro" id="IPR050326">
    <property type="entry name" value="NAD_dep_DNA_ligaseB"/>
</dbReference>
<dbReference type="CDD" id="cd08041">
    <property type="entry name" value="OBF_kDNA_ligase_like"/>
    <property type="match status" value="1"/>
</dbReference>
<dbReference type="GO" id="GO:0005524">
    <property type="term" value="F:ATP binding"/>
    <property type="evidence" value="ECO:0007669"/>
    <property type="project" value="InterPro"/>
</dbReference>
<keyword evidence="3" id="KW-0235">DNA replication</keyword>
<evidence type="ECO:0000256" key="6">
    <source>
        <dbReference type="ARBA" id="ARBA00034003"/>
    </source>
</evidence>
<dbReference type="GO" id="GO:0006260">
    <property type="term" value="P:DNA replication"/>
    <property type="evidence" value="ECO:0007669"/>
    <property type="project" value="UniProtKB-KW"/>
</dbReference>
<dbReference type="InterPro" id="IPR012340">
    <property type="entry name" value="NA-bd_OB-fold"/>
</dbReference>
<dbReference type="InterPro" id="IPR012310">
    <property type="entry name" value="DNA_ligase_ATP-dep_cent"/>
</dbReference>
<dbReference type="Proteomes" id="UP001138802">
    <property type="component" value="Unassembled WGS sequence"/>
</dbReference>
<comment type="caution">
    <text evidence="8">The sequence shown here is derived from an EMBL/GenBank/DDBJ whole genome shotgun (WGS) entry which is preliminary data.</text>
</comment>
<sequence length="313" mass="34236">MNDRISLRLVLSLLLLDVMRPLVVIAGGDHGVAVRSPHPGPEVADTPSVRIEGPVRVPPALALAEVYVPGIALDRYLVSEKLDGVRGYWDGQRLLTRGGHVIQAPSWFTADFPALPLDGELWMGRGTFERLSGTVRRLEPDAVAWQAVRFMVFDLPAHPGDFETRLALLRGLVQANPNPALGLVEQMKVSDHTALMEMLDQVVAAGGEGLMLHRRDAVYRAGRSADRLKVKPYLEGDARVIAHLPGRGRHVGRMGSLLVEESDGTRFQLGTGFTDAQRDAPPLIGEVVTFKFHGRTVHGKPRFASFLGVVETF</sequence>
<protein>
    <submittedName>
        <fullName evidence="8">DNA ligase</fullName>
    </submittedName>
</protein>
<reference evidence="8 9" key="1">
    <citation type="journal article" date="2020" name="Microorganisms">
        <title>Osmotic Adaptation and Compatible Solute Biosynthesis of Phototrophic Bacteria as Revealed from Genome Analyses.</title>
        <authorList>
            <person name="Imhoff J.F."/>
            <person name="Rahn T."/>
            <person name="Kunzel S."/>
            <person name="Keller A."/>
            <person name="Neulinger S.C."/>
        </authorList>
    </citation>
    <scope>NUCLEOTIDE SEQUENCE [LARGE SCALE GENOMIC DNA]</scope>
    <source>
        <strain evidence="8 9">DSM 21303</strain>
    </source>
</reference>
<organism evidence="8 9">
    <name type="scientific">Thiocapsa imhoffii</name>
    <dbReference type="NCBI Taxonomy" id="382777"/>
    <lineage>
        <taxon>Bacteria</taxon>
        <taxon>Pseudomonadati</taxon>
        <taxon>Pseudomonadota</taxon>
        <taxon>Gammaproteobacteria</taxon>
        <taxon>Chromatiales</taxon>
        <taxon>Chromatiaceae</taxon>
        <taxon>Thiocapsa</taxon>
    </lineage>
</organism>
<evidence type="ECO:0000256" key="4">
    <source>
        <dbReference type="ARBA" id="ARBA00022763"/>
    </source>
</evidence>
<dbReference type="GO" id="GO:0003910">
    <property type="term" value="F:DNA ligase (ATP) activity"/>
    <property type="evidence" value="ECO:0007669"/>
    <property type="project" value="UniProtKB-EC"/>
</dbReference>
<dbReference type="CDD" id="cd07896">
    <property type="entry name" value="Adenylation_kDNA_ligase_like"/>
    <property type="match status" value="1"/>
</dbReference>
<evidence type="ECO:0000259" key="7">
    <source>
        <dbReference type="PROSITE" id="PS50160"/>
    </source>
</evidence>
<keyword evidence="2 8" id="KW-0436">Ligase</keyword>
<accession>A0A9X0WFJ1</accession>
<dbReference type="SUPFAM" id="SSF56091">
    <property type="entry name" value="DNA ligase/mRNA capping enzyme, catalytic domain"/>
    <property type="match status" value="1"/>
</dbReference>
<evidence type="ECO:0000256" key="3">
    <source>
        <dbReference type="ARBA" id="ARBA00022705"/>
    </source>
</evidence>
<keyword evidence="5" id="KW-0234">DNA repair</keyword>
<dbReference type="GO" id="GO:0006281">
    <property type="term" value="P:DNA repair"/>
    <property type="evidence" value="ECO:0007669"/>
    <property type="project" value="UniProtKB-KW"/>
</dbReference>
<dbReference type="PANTHER" id="PTHR47810:SF1">
    <property type="entry name" value="DNA LIGASE B"/>
    <property type="match status" value="1"/>
</dbReference>
<evidence type="ECO:0000256" key="5">
    <source>
        <dbReference type="ARBA" id="ARBA00023204"/>
    </source>
</evidence>
<dbReference type="EMBL" id="NRSD01000002">
    <property type="protein sequence ID" value="MBK1643771.1"/>
    <property type="molecule type" value="Genomic_DNA"/>
</dbReference>
<name>A0A9X0WFJ1_9GAMM</name>
<dbReference type="Pfam" id="PF14743">
    <property type="entry name" value="DNA_ligase_OB_2"/>
    <property type="match status" value="1"/>
</dbReference>
<proteinExistence type="predicted"/>
<comment type="cofactor">
    <cofactor evidence="1">
        <name>a divalent metal cation</name>
        <dbReference type="ChEBI" id="CHEBI:60240"/>
    </cofactor>
</comment>
<dbReference type="Gene3D" id="3.30.1490.70">
    <property type="match status" value="1"/>
</dbReference>
<evidence type="ECO:0000256" key="2">
    <source>
        <dbReference type="ARBA" id="ARBA00022598"/>
    </source>
</evidence>
<evidence type="ECO:0000313" key="9">
    <source>
        <dbReference type="Proteomes" id="UP001138802"/>
    </source>
</evidence>
<keyword evidence="4" id="KW-0227">DNA damage</keyword>
<evidence type="ECO:0000256" key="1">
    <source>
        <dbReference type="ARBA" id="ARBA00001968"/>
    </source>
</evidence>
<keyword evidence="9" id="KW-1185">Reference proteome</keyword>
<dbReference type="InterPro" id="IPR029319">
    <property type="entry name" value="DNA_ligase_OB"/>
</dbReference>
<dbReference type="PROSITE" id="PS50160">
    <property type="entry name" value="DNA_LIGASE_A3"/>
    <property type="match status" value="1"/>
</dbReference>
<dbReference type="AlphaFoldDB" id="A0A9X0WFJ1"/>
<comment type="catalytic activity">
    <reaction evidence="6">
        <text>ATP + (deoxyribonucleotide)n-3'-hydroxyl + 5'-phospho-(deoxyribonucleotide)m = (deoxyribonucleotide)n+m + AMP + diphosphate.</text>
        <dbReference type="EC" id="6.5.1.1"/>
    </reaction>
</comment>
<dbReference type="Pfam" id="PF01068">
    <property type="entry name" value="DNA_ligase_A_M"/>
    <property type="match status" value="1"/>
</dbReference>
<dbReference type="PANTHER" id="PTHR47810">
    <property type="entry name" value="DNA LIGASE"/>
    <property type="match status" value="1"/>
</dbReference>
<dbReference type="Gene3D" id="2.40.50.140">
    <property type="entry name" value="Nucleic acid-binding proteins"/>
    <property type="match status" value="1"/>
</dbReference>
<dbReference type="SUPFAM" id="SSF50249">
    <property type="entry name" value="Nucleic acid-binding proteins"/>
    <property type="match status" value="1"/>
</dbReference>